<sequence length="311" mass="33446">MLTLMVVAPPMASAQATIDHIVKRTDRWLEVYVQSPALQRVVQLDVLLPAAATTPHPTLYLLDGNGADASEGQSTWTLKTDAVNFFSNKPVTVVMPVGGGGTFYTNWLRDDPKLGHNQWETFLTQELPPLMDGTFHGNGVDAVAGVSMGGQAAMALAFRNPSLYRAVGSYSGCLFTGSIGQAYVRAAVIERGGNPDNMWGIELNPQWAAHDVVLHTGPLRGKPLFVSVASGIPGPADNTFDPSWTWPTTEAQAVAIEKGAHDCTLAFDAELHVENIPSTVKFYPVGTHSWPYWQAPLHDSWPTLASGLGIA</sequence>
<dbReference type="EMBL" id="JAHKNI010000006">
    <property type="protein sequence ID" value="MBU3063548.1"/>
    <property type="molecule type" value="Genomic_DNA"/>
</dbReference>
<dbReference type="Pfam" id="PF00756">
    <property type="entry name" value="Esterase"/>
    <property type="match status" value="1"/>
</dbReference>
<dbReference type="PANTHER" id="PTHR48098:SF1">
    <property type="entry name" value="DIACYLGLYCEROL ACYLTRANSFERASE_MYCOLYLTRANSFERASE AG85A"/>
    <property type="match status" value="1"/>
</dbReference>
<name>A0ABS6B088_9NOCA</name>
<evidence type="ECO:0000313" key="1">
    <source>
        <dbReference type="EMBL" id="MBU3063548.1"/>
    </source>
</evidence>
<dbReference type="InterPro" id="IPR000801">
    <property type="entry name" value="Esterase-like"/>
</dbReference>
<accession>A0ABS6B088</accession>
<dbReference type="InterPro" id="IPR050583">
    <property type="entry name" value="Mycobacterial_A85_antigen"/>
</dbReference>
<reference evidence="1 2" key="1">
    <citation type="submission" date="2021-06" db="EMBL/GenBank/DDBJ databases">
        <title>Actinomycetes sequencing.</title>
        <authorList>
            <person name="Shan Q."/>
        </authorList>
    </citation>
    <scope>NUCLEOTIDE SEQUENCE [LARGE SCALE GENOMIC DNA]</scope>
    <source>
        <strain evidence="1 2">NEAU-G5</strain>
    </source>
</reference>
<dbReference type="InterPro" id="IPR029058">
    <property type="entry name" value="AB_hydrolase_fold"/>
</dbReference>
<dbReference type="PANTHER" id="PTHR48098">
    <property type="entry name" value="ENTEROCHELIN ESTERASE-RELATED"/>
    <property type="match status" value="1"/>
</dbReference>
<organism evidence="1 2">
    <name type="scientific">Nocardia albiluteola</name>
    <dbReference type="NCBI Taxonomy" id="2842303"/>
    <lineage>
        <taxon>Bacteria</taxon>
        <taxon>Bacillati</taxon>
        <taxon>Actinomycetota</taxon>
        <taxon>Actinomycetes</taxon>
        <taxon>Mycobacteriales</taxon>
        <taxon>Nocardiaceae</taxon>
        <taxon>Nocardia</taxon>
    </lineage>
</organism>
<protein>
    <submittedName>
        <fullName evidence="1">Esterase family protein</fullName>
    </submittedName>
</protein>
<dbReference type="SUPFAM" id="SSF53474">
    <property type="entry name" value="alpha/beta-Hydrolases"/>
    <property type="match status" value="1"/>
</dbReference>
<dbReference type="Proteomes" id="UP000733379">
    <property type="component" value="Unassembled WGS sequence"/>
</dbReference>
<proteinExistence type="predicted"/>
<dbReference type="Gene3D" id="3.40.50.1820">
    <property type="entry name" value="alpha/beta hydrolase"/>
    <property type="match status" value="1"/>
</dbReference>
<keyword evidence="2" id="KW-1185">Reference proteome</keyword>
<evidence type="ECO:0000313" key="2">
    <source>
        <dbReference type="Proteomes" id="UP000733379"/>
    </source>
</evidence>
<gene>
    <name evidence="1" type="ORF">KO481_18665</name>
</gene>
<comment type="caution">
    <text evidence="1">The sequence shown here is derived from an EMBL/GenBank/DDBJ whole genome shotgun (WGS) entry which is preliminary data.</text>
</comment>